<evidence type="ECO:0000259" key="2">
    <source>
        <dbReference type="Pfam" id="PF23628"/>
    </source>
</evidence>
<dbReference type="InterPro" id="IPR055566">
    <property type="entry name" value="ARM_LIN"/>
</dbReference>
<feature type="domain" description="Putative E3 ubiquitin-protein ligase LIN ARM repeats" evidence="3">
    <location>
        <begin position="479"/>
        <end position="637"/>
    </location>
</feature>
<dbReference type="Pfam" id="PF23654">
    <property type="entry name" value="ARM_LIN_2nd"/>
    <property type="match status" value="1"/>
</dbReference>
<feature type="domain" description="Putative E3 ubiquitin-protein ligase LIN N-terminal" evidence="1">
    <location>
        <begin position="94"/>
        <end position="319"/>
    </location>
</feature>
<organism evidence="4 5">
    <name type="scientific">Salix brachista</name>
    <dbReference type="NCBI Taxonomy" id="2182728"/>
    <lineage>
        <taxon>Eukaryota</taxon>
        <taxon>Viridiplantae</taxon>
        <taxon>Streptophyta</taxon>
        <taxon>Embryophyta</taxon>
        <taxon>Tracheophyta</taxon>
        <taxon>Spermatophyta</taxon>
        <taxon>Magnoliopsida</taxon>
        <taxon>eudicotyledons</taxon>
        <taxon>Gunneridae</taxon>
        <taxon>Pentapetalae</taxon>
        <taxon>rosids</taxon>
        <taxon>fabids</taxon>
        <taxon>Malpighiales</taxon>
        <taxon>Salicaceae</taxon>
        <taxon>Saliceae</taxon>
        <taxon>Salix</taxon>
    </lineage>
</organism>
<dbReference type="PANTHER" id="PTHR35549">
    <property type="entry name" value="OS04G0584500 PROTEIN"/>
    <property type="match status" value="1"/>
</dbReference>
<dbReference type="Pfam" id="PF23568">
    <property type="entry name" value="ARM_LIN"/>
    <property type="match status" value="1"/>
</dbReference>
<accession>A0A5N5KQ85</accession>
<dbReference type="InterPro" id="IPR016024">
    <property type="entry name" value="ARM-type_fold"/>
</dbReference>
<keyword evidence="5" id="KW-1185">Reference proteome</keyword>
<dbReference type="InterPro" id="IPR011989">
    <property type="entry name" value="ARM-like"/>
</dbReference>
<dbReference type="Gene3D" id="1.25.10.10">
    <property type="entry name" value="Leucine-rich Repeat Variant"/>
    <property type="match status" value="1"/>
</dbReference>
<gene>
    <name evidence="4" type="ORF">DKX38_018976</name>
</gene>
<comment type="caution">
    <text evidence="4">The sequence shown here is derived from an EMBL/GenBank/DDBJ whole genome shotgun (WGS) entry which is preliminary data.</text>
</comment>
<dbReference type="EMBL" id="VDCV01000012">
    <property type="protein sequence ID" value="KAB5532306.1"/>
    <property type="molecule type" value="Genomic_DNA"/>
</dbReference>
<dbReference type="Proteomes" id="UP000326939">
    <property type="component" value="Chromosome 12"/>
</dbReference>
<sequence>MASLHQMLSEEGFEQRKFLRSRDRLVRPDESVILPIHIFHDQKRLQFPNQKTDMGSTRKGSSVFSSRRVSSDTVRLQQSKSLLQGEEPAIDVIAIRAVVSILSGYIGRYIKDVIFREMIREKCSSCLVRRSLGSDDGIFVNMVLGMETIEKVVEEKATGKGVKMESLKNSIQLLSNVASLNSKKSRKGSTCGVPNSHLSACAQLFLSIAYKLEKNDRVSARHLLHVFCDSPYLARTHLLPDLWEHFLLPHLLHLKVWYHEELEALSDFHHFKKEIRMKALSKAYNDQMDMGTIQFALYYKEWIKVGDKAPSVPAVPFPSGPSYAPSMRRSYRAVFGPTKEFDSRNRASMDTWSREEDNVCIDEYKDFSYATVSIPLSLFSKLGKIFYLPISNKIYCLIGEYNQQSSWFLQNNKTRTSRRPSSQNHVILNHDIWHDPPKSELFRLFSCRRVSSECLVNRNIIVRSNSIRNEETTHLLPIDLSRAISTICSSDSLTECETAIRVTAKAWLDSNGSNVIEGALSKAPVIEGLLEVLLASTDDEVQELAISILAELVVRNEANRLIALNSDPQLKIFMKLFKSSSLFLKVAVLLYQLKPKAKQMISIDWVALVLRVLEFGGQLQTLFTVRCLPEKAAMYFLGQLLTGFDEDKNLENASQVVALGGLSFMVRTFEKGDITERNHAATLMSCCIRANGSSRNYIAENLNKDSLLQLIVLGIQKKFKGRVFTLLADLLCLSRRTRISKFLTGLSNGWGGLNTMHIFLVYLQRASPEERPLAATVLLQLDLMGDLSHSSLYREEAVEAITVSLECHHCSTKVQEQSAKALLMLGGVFSNSGVASEEEWLLQQAGVHERLQGSFRREEIVDGNLDEEEDAVEDWQRKVAVVLLNSGGKRFLSALSNSIANGIPILVHSSLFTVAWMSRITLPFRNENSYSKITPRLTESPHYDRALDGRMDPSFSQKHLIKSSGTMLLIDDFCAKSFLKGPYLLFSCKESR</sequence>
<dbReference type="Pfam" id="PF23628">
    <property type="entry name" value="ARM_LIN_C"/>
    <property type="match status" value="1"/>
</dbReference>
<reference evidence="5" key="1">
    <citation type="journal article" date="2019" name="Gigascience">
        <title>De novo genome assembly of the endangered Acer yangbiense, a plant species with extremely small populations endemic to Yunnan Province, China.</title>
        <authorList>
            <person name="Yang J."/>
            <person name="Wariss H.M."/>
            <person name="Tao L."/>
            <person name="Zhang R."/>
            <person name="Yun Q."/>
            <person name="Hollingsworth P."/>
            <person name="Dao Z."/>
            <person name="Luo G."/>
            <person name="Guo H."/>
            <person name="Ma Y."/>
            <person name="Sun W."/>
        </authorList>
    </citation>
    <scope>NUCLEOTIDE SEQUENCE [LARGE SCALE GENOMIC DNA]</scope>
    <source>
        <strain evidence="5">cv. br00</strain>
    </source>
</reference>
<name>A0A5N5KQ85_9ROSI</name>
<dbReference type="PANTHER" id="PTHR35549:SF3">
    <property type="entry name" value="E3 UBIQUITIN-PROTEIN LIGASE LIN"/>
    <property type="match status" value="1"/>
</dbReference>
<evidence type="ECO:0000313" key="4">
    <source>
        <dbReference type="EMBL" id="KAB5532306.1"/>
    </source>
</evidence>
<evidence type="ECO:0000259" key="3">
    <source>
        <dbReference type="Pfam" id="PF23654"/>
    </source>
</evidence>
<feature type="domain" description="Putative E3 ubiquitin-protein ligase LIN ARM-like" evidence="2">
    <location>
        <begin position="639"/>
        <end position="970"/>
    </location>
</feature>
<dbReference type="InterPro" id="IPR056512">
    <property type="entry name" value="LIN_N"/>
</dbReference>
<dbReference type="SUPFAM" id="SSF48371">
    <property type="entry name" value="ARM repeat"/>
    <property type="match status" value="1"/>
</dbReference>
<dbReference type="InterPro" id="IPR056514">
    <property type="entry name" value="ARM_LIN_2nd"/>
</dbReference>
<dbReference type="AlphaFoldDB" id="A0A5N5KQ85"/>
<proteinExistence type="predicted"/>
<protein>
    <submittedName>
        <fullName evidence="4">Uncharacterized protein</fullName>
    </submittedName>
</protein>
<evidence type="ECO:0000259" key="1">
    <source>
        <dbReference type="Pfam" id="PF23568"/>
    </source>
</evidence>
<evidence type="ECO:0000313" key="5">
    <source>
        <dbReference type="Proteomes" id="UP000326939"/>
    </source>
</evidence>